<comment type="caution">
    <text evidence="9">Lacks conserved residue(s) required for the propagation of feature annotation.</text>
</comment>
<keyword evidence="4 9" id="KW-0812">Transmembrane</keyword>
<dbReference type="Pfam" id="PF00584">
    <property type="entry name" value="SecE"/>
    <property type="match status" value="1"/>
</dbReference>
<dbReference type="GO" id="GO:0065002">
    <property type="term" value="P:intracellular protein transmembrane transport"/>
    <property type="evidence" value="ECO:0007669"/>
    <property type="project" value="UniProtKB-UniRule"/>
</dbReference>
<feature type="transmembrane region" description="Helical" evidence="9">
    <location>
        <begin position="39"/>
        <end position="58"/>
    </location>
</feature>
<dbReference type="STRING" id="62101.AB835_13235"/>
<evidence type="ECO:0000256" key="1">
    <source>
        <dbReference type="ARBA" id="ARBA00004370"/>
    </source>
</evidence>
<dbReference type="InterPro" id="IPR038379">
    <property type="entry name" value="SecE_sf"/>
</dbReference>
<evidence type="ECO:0000256" key="4">
    <source>
        <dbReference type="ARBA" id="ARBA00022692"/>
    </source>
</evidence>
<dbReference type="NCBIfam" id="TIGR00964">
    <property type="entry name" value="secE_bact"/>
    <property type="match status" value="1"/>
</dbReference>
<sequence length="122" mass="13635">MNTKAETSEYPFNWLRWLIVVVLVVVGVVGNSYYSELGLFYRVAALLALGLLILWLAVNTSQGAVLWETVKASQTELRKVVWPTRQEINQTTLVVIVLTIAMAIILWGLDTFLGWIASLIIG</sequence>
<evidence type="ECO:0000256" key="7">
    <source>
        <dbReference type="ARBA" id="ARBA00023010"/>
    </source>
</evidence>
<organism evidence="10 11">
    <name type="scientific">Candidatus Endobugula sertula</name>
    <name type="common">Bugula neritina bacterial symbiont</name>
    <dbReference type="NCBI Taxonomy" id="62101"/>
    <lineage>
        <taxon>Bacteria</taxon>
        <taxon>Pseudomonadati</taxon>
        <taxon>Pseudomonadota</taxon>
        <taxon>Gammaproteobacteria</taxon>
        <taxon>Cellvibrionales</taxon>
        <taxon>Cellvibrionaceae</taxon>
        <taxon>Candidatus Endobugula</taxon>
    </lineage>
</organism>
<keyword evidence="3 9" id="KW-1003">Cell membrane</keyword>
<evidence type="ECO:0000256" key="6">
    <source>
        <dbReference type="ARBA" id="ARBA00022989"/>
    </source>
</evidence>
<evidence type="ECO:0000256" key="8">
    <source>
        <dbReference type="ARBA" id="ARBA00023136"/>
    </source>
</evidence>
<dbReference type="GO" id="GO:0009306">
    <property type="term" value="P:protein secretion"/>
    <property type="evidence" value="ECO:0007669"/>
    <property type="project" value="UniProtKB-UniRule"/>
</dbReference>
<comment type="similarity">
    <text evidence="9">Belongs to the SecE/SEC61-gamma family.</text>
</comment>
<protein>
    <recommendedName>
        <fullName evidence="9">Protein translocase subunit SecE</fullName>
    </recommendedName>
</protein>
<dbReference type="AlphaFoldDB" id="A0A1D2QM05"/>
<keyword evidence="7 9" id="KW-0811">Translocation</keyword>
<comment type="caution">
    <text evidence="10">The sequence shown here is derived from an EMBL/GenBank/DDBJ whole genome shotgun (WGS) entry which is preliminary data.</text>
</comment>
<accession>A0A1D2QM05</accession>
<comment type="function">
    <text evidence="9">Essential subunit of the Sec protein translocation channel SecYEG. Clamps together the 2 halves of SecY. May contact the channel plug during translocation.</text>
</comment>
<evidence type="ECO:0000313" key="10">
    <source>
        <dbReference type="EMBL" id="ODS22608.1"/>
    </source>
</evidence>
<dbReference type="InterPro" id="IPR001901">
    <property type="entry name" value="Translocase_SecE/Sec61-g"/>
</dbReference>
<comment type="subcellular location">
    <subcellularLocation>
        <location evidence="1">Membrane</location>
    </subcellularLocation>
</comment>
<dbReference type="PANTHER" id="PTHR33910:SF1">
    <property type="entry name" value="PROTEIN TRANSLOCASE SUBUNIT SECE"/>
    <property type="match status" value="1"/>
</dbReference>
<dbReference type="GO" id="GO:0006605">
    <property type="term" value="P:protein targeting"/>
    <property type="evidence" value="ECO:0007669"/>
    <property type="project" value="UniProtKB-UniRule"/>
</dbReference>
<feature type="transmembrane region" description="Helical" evidence="9">
    <location>
        <begin position="93"/>
        <end position="121"/>
    </location>
</feature>
<comment type="subunit">
    <text evidence="9">Component of the Sec protein translocase complex. Heterotrimer consisting of SecY, SecE and SecG subunits. The heterotrimers can form oligomers, although 1 heterotrimer is thought to be able to translocate proteins. Interacts with the ribosome. Interacts with SecDF, and other proteins may be involved. Interacts with SecA.</text>
</comment>
<dbReference type="EMBL" id="MDLC01000064">
    <property type="protein sequence ID" value="ODS22608.1"/>
    <property type="molecule type" value="Genomic_DNA"/>
</dbReference>
<dbReference type="GO" id="GO:0008320">
    <property type="term" value="F:protein transmembrane transporter activity"/>
    <property type="evidence" value="ECO:0007669"/>
    <property type="project" value="UniProtKB-UniRule"/>
</dbReference>
<dbReference type="GO" id="GO:0005886">
    <property type="term" value="C:plasma membrane"/>
    <property type="evidence" value="ECO:0007669"/>
    <property type="project" value="UniProtKB-UniRule"/>
</dbReference>
<evidence type="ECO:0000256" key="5">
    <source>
        <dbReference type="ARBA" id="ARBA00022927"/>
    </source>
</evidence>
<dbReference type="Gene3D" id="1.20.5.1030">
    <property type="entry name" value="Preprotein translocase secy subunit"/>
    <property type="match status" value="1"/>
</dbReference>
<gene>
    <name evidence="9" type="primary">secE</name>
    <name evidence="10" type="ORF">AB835_13235</name>
</gene>
<keyword evidence="2 9" id="KW-0813">Transport</keyword>
<evidence type="ECO:0000256" key="9">
    <source>
        <dbReference type="HAMAP-Rule" id="MF_00422"/>
    </source>
</evidence>
<feature type="transmembrane region" description="Helical" evidence="9">
    <location>
        <begin position="14"/>
        <end position="34"/>
    </location>
</feature>
<dbReference type="PRINTS" id="PR01650">
    <property type="entry name" value="SECETRNLCASE"/>
</dbReference>
<evidence type="ECO:0000256" key="2">
    <source>
        <dbReference type="ARBA" id="ARBA00022448"/>
    </source>
</evidence>
<dbReference type="PANTHER" id="PTHR33910">
    <property type="entry name" value="PROTEIN TRANSLOCASE SUBUNIT SECE"/>
    <property type="match status" value="1"/>
</dbReference>
<dbReference type="GO" id="GO:0043952">
    <property type="term" value="P:protein transport by the Sec complex"/>
    <property type="evidence" value="ECO:0007669"/>
    <property type="project" value="UniProtKB-UniRule"/>
</dbReference>
<keyword evidence="8 9" id="KW-0472">Membrane</keyword>
<dbReference type="HAMAP" id="MF_00422">
    <property type="entry name" value="SecE"/>
    <property type="match status" value="1"/>
</dbReference>
<proteinExistence type="inferred from homology"/>
<keyword evidence="5 9" id="KW-0653">Protein transport</keyword>
<reference evidence="10 11" key="1">
    <citation type="journal article" date="2016" name="Appl. Environ. Microbiol.">
        <title>Lack of Overt Genome Reduction in the Bryostatin-Producing Bryozoan Symbiont "Candidatus Endobugula sertula".</title>
        <authorList>
            <person name="Miller I.J."/>
            <person name="Vanee N."/>
            <person name="Fong S.S."/>
            <person name="Lim-Fong G.E."/>
            <person name="Kwan J.C."/>
        </authorList>
    </citation>
    <scope>NUCLEOTIDE SEQUENCE [LARGE SCALE GENOMIC DNA]</scope>
    <source>
        <strain evidence="10">AB1-4</strain>
    </source>
</reference>
<dbReference type="Proteomes" id="UP000242502">
    <property type="component" value="Unassembled WGS sequence"/>
</dbReference>
<dbReference type="InterPro" id="IPR005807">
    <property type="entry name" value="SecE_bac"/>
</dbReference>
<evidence type="ECO:0000256" key="3">
    <source>
        <dbReference type="ARBA" id="ARBA00022475"/>
    </source>
</evidence>
<name>A0A1D2QM05_9GAMM</name>
<evidence type="ECO:0000313" key="11">
    <source>
        <dbReference type="Proteomes" id="UP000242502"/>
    </source>
</evidence>
<keyword evidence="6 9" id="KW-1133">Transmembrane helix</keyword>